<organism evidence="13 14">
    <name type="scientific">Sphingopyxis fribergensis</name>
    <dbReference type="NCBI Taxonomy" id="1515612"/>
    <lineage>
        <taxon>Bacteria</taxon>
        <taxon>Pseudomonadati</taxon>
        <taxon>Pseudomonadota</taxon>
        <taxon>Alphaproteobacteria</taxon>
        <taxon>Sphingomonadales</taxon>
        <taxon>Sphingomonadaceae</taxon>
        <taxon>Sphingopyxis</taxon>
    </lineage>
</organism>
<evidence type="ECO:0000256" key="3">
    <source>
        <dbReference type="ARBA" id="ARBA00022448"/>
    </source>
</evidence>
<evidence type="ECO:0000256" key="11">
    <source>
        <dbReference type="SAM" id="Phobius"/>
    </source>
</evidence>
<dbReference type="Proteomes" id="UP000030907">
    <property type="component" value="Chromosome"/>
</dbReference>
<dbReference type="HOGENOM" id="CLU_076333_2_2_5"/>
<dbReference type="InterPro" id="IPR051045">
    <property type="entry name" value="TonB-dependent_transducer"/>
</dbReference>
<evidence type="ECO:0000313" key="13">
    <source>
        <dbReference type="EMBL" id="AJA11192.1"/>
    </source>
</evidence>
<dbReference type="GO" id="GO:0015031">
    <property type="term" value="P:protein transport"/>
    <property type="evidence" value="ECO:0007669"/>
    <property type="project" value="UniProtKB-KW"/>
</dbReference>
<dbReference type="AlphaFoldDB" id="A0A0A7PT38"/>
<gene>
    <name evidence="13" type="ORF">SKP52_21690</name>
</gene>
<keyword evidence="5" id="KW-0997">Cell inner membrane</keyword>
<dbReference type="RefSeq" id="WP_228383730.1">
    <property type="nucleotide sequence ID" value="NZ_CP009122.1"/>
</dbReference>
<keyword evidence="6 11" id="KW-0812">Transmembrane</keyword>
<feature type="region of interest" description="Disordered" evidence="10">
    <location>
        <begin position="1"/>
        <end position="39"/>
    </location>
</feature>
<protein>
    <recommendedName>
        <fullName evidence="12">TonB C-terminal domain-containing protein</fullName>
    </recommendedName>
</protein>
<feature type="domain" description="TonB C-terminal" evidence="12">
    <location>
        <begin position="171"/>
        <end position="262"/>
    </location>
</feature>
<evidence type="ECO:0000256" key="2">
    <source>
        <dbReference type="ARBA" id="ARBA00006555"/>
    </source>
</evidence>
<evidence type="ECO:0000256" key="4">
    <source>
        <dbReference type="ARBA" id="ARBA00022475"/>
    </source>
</evidence>
<feature type="compositionally biased region" description="Basic and acidic residues" evidence="10">
    <location>
        <begin position="103"/>
        <end position="117"/>
    </location>
</feature>
<evidence type="ECO:0000256" key="6">
    <source>
        <dbReference type="ARBA" id="ARBA00022692"/>
    </source>
</evidence>
<dbReference type="GO" id="GO:0055085">
    <property type="term" value="P:transmembrane transport"/>
    <property type="evidence" value="ECO:0007669"/>
    <property type="project" value="InterPro"/>
</dbReference>
<evidence type="ECO:0000313" key="14">
    <source>
        <dbReference type="Proteomes" id="UP000030907"/>
    </source>
</evidence>
<feature type="transmembrane region" description="Helical" evidence="11">
    <location>
        <begin position="48"/>
        <end position="69"/>
    </location>
</feature>
<dbReference type="STRING" id="1515612.SKP52_21690"/>
<keyword evidence="3" id="KW-0813">Transport</keyword>
<dbReference type="Pfam" id="PF03544">
    <property type="entry name" value="TonB_C"/>
    <property type="match status" value="1"/>
</dbReference>
<dbReference type="PROSITE" id="PS52015">
    <property type="entry name" value="TONB_CTD"/>
    <property type="match status" value="1"/>
</dbReference>
<reference evidence="13 14" key="1">
    <citation type="journal article" date="2015" name="Int. J. Syst. Evol. Microbiol.">
        <title>Description of Sphingopyxis fribergensis sp. nov. - a soil bacterium with the ability to degrade styrene and phenylacetic acid.</title>
        <authorList>
            <person name="Oelschlagel M."/>
            <person name="Ruckert C."/>
            <person name="Kalinowski J."/>
            <person name="Schmidt G."/>
            <person name="Schlomann M."/>
            <person name="Tischler D."/>
        </authorList>
    </citation>
    <scope>NUCLEOTIDE SEQUENCE [LARGE SCALE GENOMIC DNA]</scope>
    <source>
        <strain evidence="13 14">Kp5.2</strain>
    </source>
</reference>
<name>A0A0A7PT38_9SPHN</name>
<sequence length="262" mass="28639">MKHAALSLSATHARHPADEQGPPTQVEGAQPDPISRYSDQPMDWRTRFVGLSGTTAVFLLVAAATLLTWQLARPTVVPKPLAVNLLPLAAPTEPTQDVPEGPRQIEQEQQSQEREEQPVLPEIMNPRVSPVTRPTPPKEQSRAADPVPETTAPKSLAAPPADQASSNSEATWEALLLAHLERYRRYPAAARARREQGVAHVRFRMTRDGQVLSSEIIRSSGSSALDRAALDTLRRAQPLPAVPATRPAPLELAVPVEFFLNR</sequence>
<dbReference type="PANTHER" id="PTHR33446">
    <property type="entry name" value="PROTEIN TONB-RELATED"/>
    <property type="match status" value="1"/>
</dbReference>
<evidence type="ECO:0000256" key="5">
    <source>
        <dbReference type="ARBA" id="ARBA00022519"/>
    </source>
</evidence>
<dbReference type="InterPro" id="IPR006260">
    <property type="entry name" value="TonB/TolA_C"/>
</dbReference>
<evidence type="ECO:0000256" key="9">
    <source>
        <dbReference type="ARBA" id="ARBA00023136"/>
    </source>
</evidence>
<keyword evidence="14" id="KW-1185">Reference proteome</keyword>
<feature type="region of interest" description="Disordered" evidence="10">
    <location>
        <begin position="92"/>
        <end position="167"/>
    </location>
</feature>
<dbReference type="KEGG" id="sphk:SKP52_21690"/>
<dbReference type="EMBL" id="CP009122">
    <property type="protein sequence ID" value="AJA11192.1"/>
    <property type="molecule type" value="Genomic_DNA"/>
</dbReference>
<keyword evidence="4" id="KW-1003">Cell membrane</keyword>
<comment type="subcellular location">
    <subcellularLocation>
        <location evidence="1">Cell inner membrane</location>
        <topology evidence="1">Single-pass membrane protein</topology>
        <orientation evidence="1">Periplasmic side</orientation>
    </subcellularLocation>
</comment>
<accession>A0A0A7PT38</accession>
<proteinExistence type="inferred from homology"/>
<keyword evidence="7" id="KW-0653">Protein transport</keyword>
<dbReference type="InterPro" id="IPR037682">
    <property type="entry name" value="TonB_C"/>
</dbReference>
<dbReference type="GO" id="GO:0031992">
    <property type="term" value="F:energy transducer activity"/>
    <property type="evidence" value="ECO:0007669"/>
    <property type="project" value="TreeGrafter"/>
</dbReference>
<keyword evidence="8 11" id="KW-1133">Transmembrane helix</keyword>
<evidence type="ECO:0000256" key="10">
    <source>
        <dbReference type="SAM" id="MobiDB-lite"/>
    </source>
</evidence>
<evidence type="ECO:0000256" key="7">
    <source>
        <dbReference type="ARBA" id="ARBA00022927"/>
    </source>
</evidence>
<keyword evidence="9 11" id="KW-0472">Membrane</keyword>
<dbReference type="NCBIfam" id="TIGR01352">
    <property type="entry name" value="tonB_Cterm"/>
    <property type="match status" value="1"/>
</dbReference>
<dbReference type="SUPFAM" id="SSF74653">
    <property type="entry name" value="TolA/TonB C-terminal domain"/>
    <property type="match status" value="1"/>
</dbReference>
<dbReference type="Gene3D" id="3.30.1150.10">
    <property type="match status" value="1"/>
</dbReference>
<evidence type="ECO:0000259" key="12">
    <source>
        <dbReference type="PROSITE" id="PS52015"/>
    </source>
</evidence>
<dbReference type="GO" id="GO:0098797">
    <property type="term" value="C:plasma membrane protein complex"/>
    <property type="evidence" value="ECO:0007669"/>
    <property type="project" value="TreeGrafter"/>
</dbReference>
<evidence type="ECO:0000256" key="1">
    <source>
        <dbReference type="ARBA" id="ARBA00004383"/>
    </source>
</evidence>
<dbReference type="PANTHER" id="PTHR33446:SF2">
    <property type="entry name" value="PROTEIN TONB"/>
    <property type="match status" value="1"/>
</dbReference>
<evidence type="ECO:0000256" key="8">
    <source>
        <dbReference type="ARBA" id="ARBA00022989"/>
    </source>
</evidence>
<comment type="similarity">
    <text evidence="2">Belongs to the TonB family.</text>
</comment>